<sequence length="261" mass="28784">MLWPLSSKEKGLAQLGMSAVPLEVTSAESIAACKAEVERLTGGRLDILVNNAGRSHTVPALDIELDDLRATYETNVFAPLMLCQALAPQLIAARGLVVNISSLSTQVPYLFRAAYSSSKAALAAWSRVLRLEMRPFGVRVMVVTAGTVRSNIASHAERQLPGASLYRPIEDVFRRYLRYSQETATMDTAVFAERVVREAIRGESWCGGLVGGTPYYFWLGGMSRLVWTAQWLPSRFFEIVTGMYYGVGKISRQIALATKRD</sequence>
<organism evidence="5 6">
    <name type="scientific">Escovopsis weberi</name>
    <dbReference type="NCBI Taxonomy" id="150374"/>
    <lineage>
        <taxon>Eukaryota</taxon>
        <taxon>Fungi</taxon>
        <taxon>Dikarya</taxon>
        <taxon>Ascomycota</taxon>
        <taxon>Pezizomycotina</taxon>
        <taxon>Sordariomycetes</taxon>
        <taxon>Hypocreomycetidae</taxon>
        <taxon>Hypocreales</taxon>
        <taxon>Hypocreaceae</taxon>
        <taxon>Escovopsis</taxon>
    </lineage>
</organism>
<dbReference type="PROSITE" id="PS00061">
    <property type="entry name" value="ADH_SHORT"/>
    <property type="match status" value="1"/>
</dbReference>
<evidence type="ECO:0000256" key="2">
    <source>
        <dbReference type="ARBA" id="ARBA00022857"/>
    </source>
</evidence>
<dbReference type="InterPro" id="IPR002347">
    <property type="entry name" value="SDR_fam"/>
</dbReference>
<dbReference type="AlphaFoldDB" id="A0A0M8N892"/>
<proteinExistence type="inferred from homology"/>
<accession>A0A0M8N892</accession>
<dbReference type="OrthoDB" id="2102561at2759"/>
<gene>
    <name evidence="5" type="ORF">ESCO_001889</name>
</gene>
<dbReference type="InterPro" id="IPR036291">
    <property type="entry name" value="NAD(P)-bd_dom_sf"/>
</dbReference>
<dbReference type="Proteomes" id="UP000053831">
    <property type="component" value="Unassembled WGS sequence"/>
</dbReference>
<keyword evidence="6" id="KW-1185">Reference proteome</keyword>
<dbReference type="PRINTS" id="PR00080">
    <property type="entry name" value="SDRFAMILY"/>
</dbReference>
<dbReference type="PANTHER" id="PTHR44169">
    <property type="entry name" value="NADPH-DEPENDENT 1-ACYLDIHYDROXYACETONE PHOSPHATE REDUCTASE"/>
    <property type="match status" value="1"/>
</dbReference>
<dbReference type="GO" id="GO:0004806">
    <property type="term" value="F:triacylglycerol lipase activity"/>
    <property type="evidence" value="ECO:0007669"/>
    <property type="project" value="TreeGrafter"/>
</dbReference>
<reference evidence="5 6" key="1">
    <citation type="submission" date="2015-07" db="EMBL/GenBank/DDBJ databases">
        <title>The genome of the fungus Escovopsis weberi, a specialized disease agent of ant agriculture.</title>
        <authorList>
            <person name="de Man T.J."/>
            <person name="Stajich J.E."/>
            <person name="Kubicek C.P."/>
            <person name="Chenthamara K."/>
            <person name="Atanasova L."/>
            <person name="Druzhinina I.S."/>
            <person name="Birnbaum S."/>
            <person name="Barribeau S.M."/>
            <person name="Teiling C."/>
            <person name="Suen G."/>
            <person name="Currie C."/>
            <person name="Gerardo N.M."/>
        </authorList>
    </citation>
    <scope>NUCLEOTIDE SEQUENCE [LARGE SCALE GENOMIC DNA]</scope>
</reference>
<dbReference type="GO" id="GO:0005783">
    <property type="term" value="C:endoplasmic reticulum"/>
    <property type="evidence" value="ECO:0007669"/>
    <property type="project" value="TreeGrafter"/>
</dbReference>
<comment type="similarity">
    <text evidence="1 4">Belongs to the short-chain dehydrogenases/reductases (SDR) family.</text>
</comment>
<comment type="caution">
    <text evidence="5">The sequence shown here is derived from an EMBL/GenBank/DDBJ whole genome shotgun (WGS) entry which is preliminary data.</text>
</comment>
<dbReference type="PRINTS" id="PR00081">
    <property type="entry name" value="GDHRDH"/>
</dbReference>
<protein>
    <submittedName>
        <fullName evidence="5">NADPH-dependent 1-acyldihydroxyacetone phosphate reductase</fullName>
    </submittedName>
</protein>
<dbReference type="STRING" id="150374.A0A0M8N892"/>
<dbReference type="Pfam" id="PF00106">
    <property type="entry name" value="adh_short"/>
    <property type="match status" value="1"/>
</dbReference>
<name>A0A0M8N892_ESCWE</name>
<evidence type="ECO:0000256" key="1">
    <source>
        <dbReference type="ARBA" id="ARBA00006484"/>
    </source>
</evidence>
<dbReference type="GO" id="GO:0005811">
    <property type="term" value="C:lipid droplet"/>
    <property type="evidence" value="ECO:0007669"/>
    <property type="project" value="TreeGrafter"/>
</dbReference>
<dbReference type="GO" id="GO:0006654">
    <property type="term" value="P:phosphatidic acid biosynthetic process"/>
    <property type="evidence" value="ECO:0007669"/>
    <property type="project" value="TreeGrafter"/>
</dbReference>
<evidence type="ECO:0000313" key="5">
    <source>
        <dbReference type="EMBL" id="KOS22040.1"/>
    </source>
</evidence>
<dbReference type="InterPro" id="IPR020904">
    <property type="entry name" value="Sc_DH/Rdtase_CS"/>
</dbReference>
<keyword evidence="2" id="KW-0521">NADP</keyword>
<dbReference type="Gene3D" id="3.40.50.720">
    <property type="entry name" value="NAD(P)-binding Rossmann-like Domain"/>
    <property type="match status" value="1"/>
</dbReference>
<dbReference type="SUPFAM" id="SSF51735">
    <property type="entry name" value="NAD(P)-binding Rossmann-fold domains"/>
    <property type="match status" value="1"/>
</dbReference>
<evidence type="ECO:0000256" key="3">
    <source>
        <dbReference type="ARBA" id="ARBA00023002"/>
    </source>
</evidence>
<dbReference type="EMBL" id="LGSR01000006">
    <property type="protein sequence ID" value="KOS22040.1"/>
    <property type="molecule type" value="Genomic_DNA"/>
</dbReference>
<keyword evidence="3" id="KW-0560">Oxidoreductase</keyword>
<dbReference type="GO" id="GO:0019433">
    <property type="term" value="P:triglyceride catabolic process"/>
    <property type="evidence" value="ECO:0007669"/>
    <property type="project" value="TreeGrafter"/>
</dbReference>
<evidence type="ECO:0000313" key="6">
    <source>
        <dbReference type="Proteomes" id="UP000053831"/>
    </source>
</evidence>
<dbReference type="GO" id="GO:0000140">
    <property type="term" value="F:acylglycerone-phosphate reductase (NADP+) activity"/>
    <property type="evidence" value="ECO:0007669"/>
    <property type="project" value="TreeGrafter"/>
</dbReference>
<evidence type="ECO:0000256" key="4">
    <source>
        <dbReference type="RuleBase" id="RU000363"/>
    </source>
</evidence>
<dbReference type="PANTHER" id="PTHR44169:SF6">
    <property type="entry name" value="NADPH-DEPENDENT 1-ACYLDIHYDROXYACETONE PHOSPHATE REDUCTASE"/>
    <property type="match status" value="1"/>
</dbReference>